<evidence type="ECO:0000313" key="1">
    <source>
        <dbReference type="EMBL" id="KAG5605152.1"/>
    </source>
</evidence>
<evidence type="ECO:0000313" key="2">
    <source>
        <dbReference type="Proteomes" id="UP000824120"/>
    </source>
</evidence>
<dbReference type="OrthoDB" id="1243548at2759"/>
<dbReference type="Proteomes" id="UP000824120">
    <property type="component" value="Chromosome 5"/>
</dbReference>
<proteinExistence type="predicted"/>
<keyword evidence="2" id="KW-1185">Reference proteome</keyword>
<accession>A0A9J5YZF4</accession>
<comment type="caution">
    <text evidence="1">The sequence shown here is derived from an EMBL/GenBank/DDBJ whole genome shotgun (WGS) entry which is preliminary data.</text>
</comment>
<dbReference type="AlphaFoldDB" id="A0A9J5YZF4"/>
<sequence>MSEERERLRNHCTQKVMRRGKLYTYYIVYSYKPLCSNKERKVKKPETIVPRRMDRSWMYNMTNFGRMGLRPEFVEGVTDIIELHLYRNGFKREYTVWTSHGEIDNSFDVIQHYVPGESSSAVILMHKL</sequence>
<protein>
    <submittedName>
        <fullName evidence="1">Uncharacterized protein</fullName>
    </submittedName>
</protein>
<reference evidence="1 2" key="1">
    <citation type="submission" date="2020-09" db="EMBL/GenBank/DDBJ databases">
        <title>De no assembly of potato wild relative species, Solanum commersonii.</title>
        <authorList>
            <person name="Cho K."/>
        </authorList>
    </citation>
    <scope>NUCLEOTIDE SEQUENCE [LARGE SCALE GENOMIC DNA]</scope>
    <source>
        <strain evidence="1">LZ3.2</strain>
        <tissue evidence="1">Leaf</tissue>
    </source>
</reference>
<name>A0A9J5YZF4_SOLCO</name>
<organism evidence="1 2">
    <name type="scientific">Solanum commersonii</name>
    <name type="common">Commerson's wild potato</name>
    <name type="synonym">Commerson's nightshade</name>
    <dbReference type="NCBI Taxonomy" id="4109"/>
    <lineage>
        <taxon>Eukaryota</taxon>
        <taxon>Viridiplantae</taxon>
        <taxon>Streptophyta</taxon>
        <taxon>Embryophyta</taxon>
        <taxon>Tracheophyta</taxon>
        <taxon>Spermatophyta</taxon>
        <taxon>Magnoliopsida</taxon>
        <taxon>eudicotyledons</taxon>
        <taxon>Gunneridae</taxon>
        <taxon>Pentapetalae</taxon>
        <taxon>asterids</taxon>
        <taxon>lamiids</taxon>
        <taxon>Solanales</taxon>
        <taxon>Solanaceae</taxon>
        <taxon>Solanoideae</taxon>
        <taxon>Solaneae</taxon>
        <taxon>Solanum</taxon>
    </lineage>
</organism>
<gene>
    <name evidence="1" type="ORF">H5410_026644</name>
</gene>
<dbReference type="EMBL" id="JACXVP010000005">
    <property type="protein sequence ID" value="KAG5605152.1"/>
    <property type="molecule type" value="Genomic_DNA"/>
</dbReference>